<dbReference type="OrthoDB" id="122286at2"/>
<dbReference type="GO" id="GO:0003677">
    <property type="term" value="F:DNA binding"/>
    <property type="evidence" value="ECO:0007669"/>
    <property type="project" value="UniProtKB-KW"/>
</dbReference>
<dbReference type="SUPFAM" id="SSF46785">
    <property type="entry name" value="Winged helix' DNA-binding domain"/>
    <property type="match status" value="1"/>
</dbReference>
<dbReference type="Proteomes" id="UP000198891">
    <property type="component" value="Unassembled WGS sequence"/>
</dbReference>
<keyword evidence="3" id="KW-1185">Reference proteome</keyword>
<evidence type="ECO:0000313" key="3">
    <source>
        <dbReference type="Proteomes" id="UP000198891"/>
    </source>
</evidence>
<sequence>MTSFTQPAYWILASLAGGRRHGYEIMRETSAASNEQVTIKATTLYAALERLERDGLVVSDGDEVVNGRARRYFRITEQGSARLAAEVDLIERSARATRSRLAAGQAASVSPRVAVV</sequence>
<gene>
    <name evidence="2" type="ORF">SAMN05216554_4586</name>
</gene>
<dbReference type="EMBL" id="FNPZ01000009">
    <property type="protein sequence ID" value="SDZ55287.1"/>
    <property type="molecule type" value="Genomic_DNA"/>
</dbReference>
<name>A0A1H3TZ19_9MICO</name>
<accession>A0A1H3TZ19</accession>
<keyword evidence="2" id="KW-0238">DNA-binding</keyword>
<evidence type="ECO:0000313" key="2">
    <source>
        <dbReference type="EMBL" id="SDZ55287.1"/>
    </source>
</evidence>
<dbReference type="InterPro" id="IPR036390">
    <property type="entry name" value="WH_DNA-bd_sf"/>
</dbReference>
<dbReference type="InterPro" id="IPR036388">
    <property type="entry name" value="WH-like_DNA-bd_sf"/>
</dbReference>
<reference evidence="2 3" key="1">
    <citation type="submission" date="2016-10" db="EMBL/GenBank/DDBJ databases">
        <authorList>
            <person name="de Groot N.N."/>
        </authorList>
    </citation>
    <scope>NUCLEOTIDE SEQUENCE [LARGE SCALE GENOMIC DNA]</scope>
    <source>
        <strain evidence="2 3">CGMCC 4.3491</strain>
    </source>
</reference>
<dbReference type="PANTHER" id="PTHR33169:SF14">
    <property type="entry name" value="TRANSCRIPTIONAL REGULATOR RV3488"/>
    <property type="match status" value="1"/>
</dbReference>
<organism evidence="2 3">
    <name type="scientific">Herbiconiux ginsengi</name>
    <dbReference type="NCBI Taxonomy" id="381665"/>
    <lineage>
        <taxon>Bacteria</taxon>
        <taxon>Bacillati</taxon>
        <taxon>Actinomycetota</taxon>
        <taxon>Actinomycetes</taxon>
        <taxon>Micrococcales</taxon>
        <taxon>Microbacteriaceae</taxon>
        <taxon>Herbiconiux</taxon>
    </lineage>
</organism>
<dbReference type="Gene3D" id="1.10.10.10">
    <property type="entry name" value="Winged helix-like DNA-binding domain superfamily/Winged helix DNA-binding domain"/>
    <property type="match status" value="1"/>
</dbReference>
<dbReference type="RefSeq" id="WP_092558235.1">
    <property type="nucleotide sequence ID" value="NZ_FNPZ01000009.1"/>
</dbReference>
<proteinExistence type="predicted"/>
<dbReference type="InterPro" id="IPR052509">
    <property type="entry name" value="Metal_resp_DNA-bind_regulator"/>
</dbReference>
<dbReference type="STRING" id="381665.SAMN05216554_4586"/>
<protein>
    <submittedName>
        <fullName evidence="2">DNA-binding transcriptional regulator, PadR family</fullName>
    </submittedName>
</protein>
<evidence type="ECO:0000259" key="1">
    <source>
        <dbReference type="Pfam" id="PF03551"/>
    </source>
</evidence>
<feature type="domain" description="Transcription regulator PadR N-terminal" evidence="1">
    <location>
        <begin position="11"/>
        <end position="84"/>
    </location>
</feature>
<dbReference type="Pfam" id="PF03551">
    <property type="entry name" value="PadR"/>
    <property type="match status" value="1"/>
</dbReference>
<dbReference type="AlphaFoldDB" id="A0A1H3TZ19"/>
<dbReference type="PANTHER" id="PTHR33169">
    <property type="entry name" value="PADR-FAMILY TRANSCRIPTIONAL REGULATOR"/>
    <property type="match status" value="1"/>
</dbReference>
<dbReference type="InterPro" id="IPR005149">
    <property type="entry name" value="Tscrpt_reg_PadR_N"/>
</dbReference>